<gene>
    <name evidence="2" type="ORF">FF38_08653</name>
</gene>
<dbReference type="EMBL" id="JRES01000581">
    <property type="protein sequence ID" value="KNC30047.1"/>
    <property type="molecule type" value="Genomic_DNA"/>
</dbReference>
<comment type="caution">
    <text evidence="2">The sequence shown here is derived from an EMBL/GenBank/DDBJ whole genome shotgun (WGS) entry which is preliminary data.</text>
</comment>
<evidence type="ECO:0000313" key="3">
    <source>
        <dbReference type="Proteomes" id="UP000037069"/>
    </source>
</evidence>
<proteinExistence type="predicted"/>
<keyword evidence="3" id="KW-1185">Reference proteome</keyword>
<accession>A0A0L0CCW1</accession>
<evidence type="ECO:0000313" key="2">
    <source>
        <dbReference type="EMBL" id="KNC30047.1"/>
    </source>
</evidence>
<sequence length="164" mass="19670">MTVNQNELCSNQQFSEIRIYYLYHYLIINIMNLIMNYMRLIDFREGPCMGAMTNCGPIGKNFHNCESDEENYMKYISPSYDINHYNDLFRRKMAVKKMAKVIINRNCISECWKYFGDLYICKRQILEKYKFCKICFEAENMILKGLYFKGLESQHQSPALDSRY</sequence>
<dbReference type="Proteomes" id="UP000037069">
    <property type="component" value="Unassembled WGS sequence"/>
</dbReference>
<keyword evidence="1" id="KW-0812">Transmembrane</keyword>
<feature type="transmembrane region" description="Helical" evidence="1">
    <location>
        <begin position="20"/>
        <end position="38"/>
    </location>
</feature>
<dbReference type="AlphaFoldDB" id="A0A0L0CCW1"/>
<organism evidence="2 3">
    <name type="scientific">Lucilia cuprina</name>
    <name type="common">Green bottle fly</name>
    <name type="synonym">Australian sheep blowfly</name>
    <dbReference type="NCBI Taxonomy" id="7375"/>
    <lineage>
        <taxon>Eukaryota</taxon>
        <taxon>Metazoa</taxon>
        <taxon>Ecdysozoa</taxon>
        <taxon>Arthropoda</taxon>
        <taxon>Hexapoda</taxon>
        <taxon>Insecta</taxon>
        <taxon>Pterygota</taxon>
        <taxon>Neoptera</taxon>
        <taxon>Endopterygota</taxon>
        <taxon>Diptera</taxon>
        <taxon>Brachycera</taxon>
        <taxon>Muscomorpha</taxon>
        <taxon>Oestroidea</taxon>
        <taxon>Calliphoridae</taxon>
        <taxon>Luciliinae</taxon>
        <taxon>Lucilia</taxon>
    </lineage>
</organism>
<reference evidence="2 3" key="1">
    <citation type="journal article" date="2015" name="Nat. Commun.">
        <title>Lucilia cuprina genome unlocks parasitic fly biology to underpin future interventions.</title>
        <authorList>
            <person name="Anstead C.A."/>
            <person name="Korhonen P.K."/>
            <person name="Young N.D."/>
            <person name="Hall R.S."/>
            <person name="Jex A.R."/>
            <person name="Murali S.C."/>
            <person name="Hughes D.S."/>
            <person name="Lee S.F."/>
            <person name="Perry T."/>
            <person name="Stroehlein A.J."/>
            <person name="Ansell B.R."/>
            <person name="Breugelmans B."/>
            <person name="Hofmann A."/>
            <person name="Qu J."/>
            <person name="Dugan S."/>
            <person name="Lee S.L."/>
            <person name="Chao H."/>
            <person name="Dinh H."/>
            <person name="Han Y."/>
            <person name="Doddapaneni H.V."/>
            <person name="Worley K.C."/>
            <person name="Muzny D.M."/>
            <person name="Ioannidis P."/>
            <person name="Waterhouse R.M."/>
            <person name="Zdobnov E.M."/>
            <person name="James P.J."/>
            <person name="Bagnall N.H."/>
            <person name="Kotze A.C."/>
            <person name="Gibbs R.A."/>
            <person name="Richards S."/>
            <person name="Batterham P."/>
            <person name="Gasser R.B."/>
        </authorList>
    </citation>
    <scope>NUCLEOTIDE SEQUENCE [LARGE SCALE GENOMIC DNA]</scope>
    <source>
        <strain evidence="2 3">LS</strain>
        <tissue evidence="2">Full body</tissue>
    </source>
</reference>
<name>A0A0L0CCW1_LUCCU</name>
<protein>
    <submittedName>
        <fullName evidence="2">Uncharacterized protein</fullName>
    </submittedName>
</protein>
<keyword evidence="1" id="KW-1133">Transmembrane helix</keyword>
<keyword evidence="1" id="KW-0472">Membrane</keyword>
<evidence type="ECO:0000256" key="1">
    <source>
        <dbReference type="SAM" id="Phobius"/>
    </source>
</evidence>